<keyword evidence="6" id="KW-1185">Reference proteome</keyword>
<organism evidence="5 6">
    <name type="scientific">Oceanobacillus zhaokaii</name>
    <dbReference type="NCBI Taxonomy" id="2052660"/>
    <lineage>
        <taxon>Bacteria</taxon>
        <taxon>Bacillati</taxon>
        <taxon>Bacillota</taxon>
        <taxon>Bacilli</taxon>
        <taxon>Bacillales</taxon>
        <taxon>Bacillaceae</taxon>
        <taxon>Oceanobacillus</taxon>
    </lineage>
</organism>
<protein>
    <submittedName>
        <fullName evidence="5">Inositol 2-dehydrogenase</fullName>
    </submittedName>
</protein>
<dbReference type="Pfam" id="PF22725">
    <property type="entry name" value="GFO_IDH_MocA_C3"/>
    <property type="match status" value="1"/>
</dbReference>
<dbReference type="AlphaFoldDB" id="A0A345PKG2"/>
<dbReference type="Gene3D" id="3.30.360.10">
    <property type="entry name" value="Dihydrodipicolinate Reductase, domain 2"/>
    <property type="match status" value="1"/>
</dbReference>
<feature type="domain" description="GFO/IDH/MocA-like oxidoreductase" evidence="4">
    <location>
        <begin position="133"/>
        <end position="259"/>
    </location>
</feature>
<dbReference type="RefSeq" id="WP_114917777.1">
    <property type="nucleotide sequence ID" value="NZ_CP024848.1"/>
</dbReference>
<dbReference type="EMBL" id="CP024848">
    <property type="protein sequence ID" value="AXI10492.1"/>
    <property type="molecule type" value="Genomic_DNA"/>
</dbReference>
<dbReference type="PANTHER" id="PTHR42840">
    <property type="entry name" value="NAD(P)-BINDING ROSSMANN-FOLD SUPERFAMILY PROTEIN-RELATED"/>
    <property type="match status" value="1"/>
</dbReference>
<keyword evidence="2" id="KW-0560">Oxidoreductase</keyword>
<dbReference type="Gene3D" id="3.40.50.720">
    <property type="entry name" value="NAD(P)-binding Rossmann-like Domain"/>
    <property type="match status" value="1"/>
</dbReference>
<dbReference type="InterPro" id="IPR030827">
    <property type="entry name" value="Myo_inos_IolG"/>
</dbReference>
<dbReference type="PROSITE" id="PS51257">
    <property type="entry name" value="PROKAR_LIPOPROTEIN"/>
    <property type="match status" value="1"/>
</dbReference>
<dbReference type="SUPFAM" id="SSF51735">
    <property type="entry name" value="NAD(P)-binding Rossmann-fold domains"/>
    <property type="match status" value="1"/>
</dbReference>
<sequence length="348" mass="38676">MSSIRLGIVGLGRLGKIHAMNIAKHIPGATLTAACSIVEEELEFATNKLGVEETYLTYEEMVNSPNLDAVCIVSPSGFHTEQIRLAMEKGLHVFCEKPIGLEIADIEKTIEIIESHPDQVFQLGFMRRYDESYQYAKEMVDSGELGELTVIRCYGIDPSSGLESFVKFAGASNSGGLFADMSIHDIDLVRWFSNKEVKRVWAIGKNAAYPELDEVNELETGAAMMQLEDKTIAILVAGRNAVHGYHVETELIGTKGMLRIAAVPEKNLVSVFNEHGVVRPTSQHFPERFQEAFMNEMKEFISCIKEKRQPEVSAFDGLQGTKVAIALQQSIDTNQIVELHNQEVSYGF</sequence>
<evidence type="ECO:0000259" key="4">
    <source>
        <dbReference type="Pfam" id="PF22725"/>
    </source>
</evidence>
<dbReference type="OrthoDB" id="9815825at2"/>
<dbReference type="GO" id="GO:0000166">
    <property type="term" value="F:nucleotide binding"/>
    <property type="evidence" value="ECO:0007669"/>
    <property type="project" value="InterPro"/>
</dbReference>
<dbReference type="GO" id="GO:0005737">
    <property type="term" value="C:cytoplasm"/>
    <property type="evidence" value="ECO:0007669"/>
    <property type="project" value="TreeGrafter"/>
</dbReference>
<reference evidence="6" key="1">
    <citation type="submission" date="2017-11" db="EMBL/GenBank/DDBJ databases">
        <authorList>
            <person name="Zhu W."/>
        </authorList>
    </citation>
    <scope>NUCLEOTIDE SEQUENCE [LARGE SCALE GENOMIC DNA]</scope>
    <source>
        <strain evidence="6">160</strain>
    </source>
</reference>
<dbReference type="SUPFAM" id="SSF55347">
    <property type="entry name" value="Glyceraldehyde-3-phosphate dehydrogenase-like, C-terminal domain"/>
    <property type="match status" value="1"/>
</dbReference>
<dbReference type="Pfam" id="PF01408">
    <property type="entry name" value="GFO_IDH_MocA"/>
    <property type="match status" value="1"/>
</dbReference>
<evidence type="ECO:0000256" key="2">
    <source>
        <dbReference type="ARBA" id="ARBA00023002"/>
    </source>
</evidence>
<feature type="domain" description="Gfo/Idh/MocA-like oxidoreductase N-terminal" evidence="3">
    <location>
        <begin position="4"/>
        <end position="120"/>
    </location>
</feature>
<evidence type="ECO:0000313" key="5">
    <source>
        <dbReference type="EMBL" id="AXI10492.1"/>
    </source>
</evidence>
<evidence type="ECO:0000313" key="6">
    <source>
        <dbReference type="Proteomes" id="UP000253908"/>
    </source>
</evidence>
<evidence type="ECO:0000256" key="1">
    <source>
        <dbReference type="ARBA" id="ARBA00010928"/>
    </source>
</evidence>
<name>A0A345PKG2_9BACI</name>
<dbReference type="KEGG" id="ocn:CUC15_16815"/>
<dbReference type="InterPro" id="IPR036291">
    <property type="entry name" value="NAD(P)-bd_dom_sf"/>
</dbReference>
<dbReference type="InterPro" id="IPR000683">
    <property type="entry name" value="Gfo/Idh/MocA-like_OxRdtase_N"/>
</dbReference>
<dbReference type="GO" id="GO:0006740">
    <property type="term" value="P:NADPH regeneration"/>
    <property type="evidence" value="ECO:0007669"/>
    <property type="project" value="TreeGrafter"/>
</dbReference>
<proteinExistence type="inferred from homology"/>
<dbReference type="Proteomes" id="UP000253908">
    <property type="component" value="Chromosome"/>
</dbReference>
<dbReference type="NCBIfam" id="TIGR04380">
    <property type="entry name" value="myo_inos_iolG"/>
    <property type="match status" value="1"/>
</dbReference>
<dbReference type="PANTHER" id="PTHR42840:SF3">
    <property type="entry name" value="BINDING ROSSMANN FOLD OXIDOREDUCTASE, PUTATIVE (AFU_ORTHOLOGUE AFUA_2G10240)-RELATED"/>
    <property type="match status" value="1"/>
</dbReference>
<gene>
    <name evidence="5" type="primary">iolG</name>
    <name evidence="5" type="ORF">CUC15_16815</name>
</gene>
<evidence type="ECO:0000259" key="3">
    <source>
        <dbReference type="Pfam" id="PF01408"/>
    </source>
</evidence>
<dbReference type="GO" id="GO:0016491">
    <property type="term" value="F:oxidoreductase activity"/>
    <property type="evidence" value="ECO:0007669"/>
    <property type="project" value="UniProtKB-KW"/>
</dbReference>
<comment type="similarity">
    <text evidence="1">Belongs to the Gfo/Idh/MocA family.</text>
</comment>
<dbReference type="InterPro" id="IPR055170">
    <property type="entry name" value="GFO_IDH_MocA-like_dom"/>
</dbReference>
<accession>A0A345PKG2</accession>